<organism evidence="5 6">
    <name type="scientific">Caenimonas aquaedulcis</name>
    <dbReference type="NCBI Taxonomy" id="2793270"/>
    <lineage>
        <taxon>Bacteria</taxon>
        <taxon>Pseudomonadati</taxon>
        <taxon>Pseudomonadota</taxon>
        <taxon>Betaproteobacteria</taxon>
        <taxon>Burkholderiales</taxon>
        <taxon>Comamonadaceae</taxon>
        <taxon>Caenimonas</taxon>
    </lineage>
</organism>
<dbReference type="PROSITE" id="PS00455">
    <property type="entry name" value="AMP_BINDING"/>
    <property type="match status" value="1"/>
</dbReference>
<evidence type="ECO:0000259" key="4">
    <source>
        <dbReference type="Pfam" id="PF13193"/>
    </source>
</evidence>
<dbReference type="InterPro" id="IPR025110">
    <property type="entry name" value="AMP-bd_C"/>
</dbReference>
<evidence type="ECO:0000259" key="3">
    <source>
        <dbReference type="Pfam" id="PF00501"/>
    </source>
</evidence>
<dbReference type="Pfam" id="PF00501">
    <property type="entry name" value="AMP-binding"/>
    <property type="match status" value="1"/>
</dbReference>
<sequence length="519" mass="55901">MNFVHSLQRSAQLHASHTSTVFGERSRTWGETLARVQRLAAALQSLGVREGARVAILSLNSDRYFEMFYAVSWAGGVFVPLNTRWAVAETTYALRDCDARVLCVDESFADVARALQADGGVDHAIFIGEGPAPEGMHGAEALLAQAEPAQEPDGAGGDAVCGIFYTGGTTGHPKGVMLSHRNILFASLNWIGCLQVSQATVYMHVAGFFHLGGASPAFTVALAGGTNVILPKFEPVPAMRAIERNQVNYALLIPVMVNTLINDPALADHDLSSVKRCHYGGSPIPESVLRGAMARLPTWQFFQGYGLTETSSVITTLAWEHHALEGATAKRLKSAGCASYGWQVRIVGPDRKEVPRGEVGEIAARGDGIMLGYWGKPDATDAVKADGWMYTGDGAWMDEDGFVYIVDRLKDMIVSGGENIFSTEVENAIHKHPAVLECAVIGIPDEQWGEAVHAVVVPRPGAALTAAEVIAHCRTLIANYKCPKSVEVTTQRLPVSAAGKITKNVLRDPFWQGRARRVN</sequence>
<dbReference type="Pfam" id="PF13193">
    <property type="entry name" value="AMP-binding_C"/>
    <property type="match status" value="1"/>
</dbReference>
<dbReference type="AlphaFoldDB" id="A0A931H3R3"/>
<proteinExistence type="inferred from homology"/>
<dbReference type="InterPro" id="IPR050237">
    <property type="entry name" value="ATP-dep_AMP-bd_enzyme"/>
</dbReference>
<reference evidence="5" key="1">
    <citation type="submission" date="2020-11" db="EMBL/GenBank/DDBJ databases">
        <title>Bacterial whole genome sequence for Caenimonas sp. DR4.4.</title>
        <authorList>
            <person name="Le V."/>
            <person name="Ko S.-R."/>
            <person name="Ahn C.-Y."/>
            <person name="Oh H.-M."/>
        </authorList>
    </citation>
    <scope>NUCLEOTIDE SEQUENCE</scope>
    <source>
        <strain evidence="5">DR4.4</strain>
    </source>
</reference>
<dbReference type="PANTHER" id="PTHR43767">
    <property type="entry name" value="LONG-CHAIN-FATTY-ACID--COA LIGASE"/>
    <property type="match status" value="1"/>
</dbReference>
<gene>
    <name evidence="5" type="ORF">I5803_08495</name>
</gene>
<dbReference type="Gene3D" id="3.30.300.30">
    <property type="match status" value="1"/>
</dbReference>
<dbReference type="FunFam" id="3.30.300.30:FF:000008">
    <property type="entry name" value="2,3-dihydroxybenzoate-AMP ligase"/>
    <property type="match status" value="1"/>
</dbReference>
<dbReference type="PANTHER" id="PTHR43767:SF1">
    <property type="entry name" value="NONRIBOSOMAL PEPTIDE SYNTHASE PES1 (EUROFUNG)-RELATED"/>
    <property type="match status" value="1"/>
</dbReference>
<dbReference type="Proteomes" id="UP000651050">
    <property type="component" value="Unassembled WGS sequence"/>
</dbReference>
<dbReference type="InterPro" id="IPR000873">
    <property type="entry name" value="AMP-dep_synth/lig_dom"/>
</dbReference>
<dbReference type="InterPro" id="IPR042099">
    <property type="entry name" value="ANL_N_sf"/>
</dbReference>
<evidence type="ECO:0000256" key="2">
    <source>
        <dbReference type="ARBA" id="ARBA00022598"/>
    </source>
</evidence>
<keyword evidence="2 5" id="KW-0436">Ligase</keyword>
<feature type="domain" description="AMP-dependent synthetase/ligase" evidence="3">
    <location>
        <begin position="7"/>
        <end position="374"/>
    </location>
</feature>
<dbReference type="EMBL" id="JADWYS010000001">
    <property type="protein sequence ID" value="MBG9388056.1"/>
    <property type="molecule type" value="Genomic_DNA"/>
</dbReference>
<accession>A0A931H3R3</accession>
<comment type="caution">
    <text evidence="5">The sequence shown here is derived from an EMBL/GenBank/DDBJ whole genome shotgun (WGS) entry which is preliminary data.</text>
</comment>
<dbReference type="InterPro" id="IPR020845">
    <property type="entry name" value="AMP-binding_CS"/>
</dbReference>
<feature type="domain" description="AMP-binding enzyme C-terminal" evidence="4">
    <location>
        <begin position="424"/>
        <end position="500"/>
    </location>
</feature>
<evidence type="ECO:0000256" key="1">
    <source>
        <dbReference type="ARBA" id="ARBA00006432"/>
    </source>
</evidence>
<dbReference type="RefSeq" id="WP_196985935.1">
    <property type="nucleotide sequence ID" value="NZ_JADWYS010000001.1"/>
</dbReference>
<evidence type="ECO:0000313" key="5">
    <source>
        <dbReference type="EMBL" id="MBG9388056.1"/>
    </source>
</evidence>
<dbReference type="Gene3D" id="3.40.50.12780">
    <property type="entry name" value="N-terminal domain of ligase-like"/>
    <property type="match status" value="1"/>
</dbReference>
<name>A0A931H3R3_9BURK</name>
<dbReference type="GO" id="GO:0016878">
    <property type="term" value="F:acid-thiol ligase activity"/>
    <property type="evidence" value="ECO:0007669"/>
    <property type="project" value="UniProtKB-ARBA"/>
</dbReference>
<comment type="similarity">
    <text evidence="1">Belongs to the ATP-dependent AMP-binding enzyme family.</text>
</comment>
<protein>
    <submittedName>
        <fullName evidence="5">Long-chain fatty acid--CoA ligase</fullName>
    </submittedName>
</protein>
<dbReference type="NCBIfam" id="NF004837">
    <property type="entry name" value="PRK06187.1"/>
    <property type="match status" value="1"/>
</dbReference>
<dbReference type="InterPro" id="IPR045851">
    <property type="entry name" value="AMP-bd_C_sf"/>
</dbReference>
<dbReference type="SUPFAM" id="SSF56801">
    <property type="entry name" value="Acetyl-CoA synthetase-like"/>
    <property type="match status" value="1"/>
</dbReference>
<dbReference type="CDD" id="cd17631">
    <property type="entry name" value="FACL_FadD13-like"/>
    <property type="match status" value="1"/>
</dbReference>
<evidence type="ECO:0000313" key="6">
    <source>
        <dbReference type="Proteomes" id="UP000651050"/>
    </source>
</evidence>
<keyword evidence="6" id="KW-1185">Reference proteome</keyword>